<comment type="subcellular location">
    <subcellularLocation>
        <location evidence="2">Nucleus</location>
    </subcellularLocation>
</comment>
<dbReference type="CDD" id="cd09857">
    <property type="entry name" value="PIN_EXO1"/>
    <property type="match status" value="1"/>
</dbReference>
<keyword evidence="8" id="KW-0234">DNA repair</keyword>
<dbReference type="SMART" id="SM00484">
    <property type="entry name" value="XPGI"/>
    <property type="match status" value="1"/>
</dbReference>
<dbReference type="InterPro" id="IPR036279">
    <property type="entry name" value="5-3_exonuclease_C_sf"/>
</dbReference>
<feature type="domain" description="XPG-I" evidence="10">
    <location>
        <begin position="138"/>
        <end position="212"/>
    </location>
</feature>
<dbReference type="GO" id="GO:0006281">
    <property type="term" value="P:DNA repair"/>
    <property type="evidence" value="ECO:0007669"/>
    <property type="project" value="UniProtKB-KW"/>
</dbReference>
<dbReference type="FunFam" id="1.10.150.20:FF:000011">
    <property type="entry name" value="exonuclease 1"/>
    <property type="match status" value="1"/>
</dbReference>
<protein>
    <submittedName>
        <fullName evidence="12">PIN domain-like protein</fullName>
    </submittedName>
</protein>
<evidence type="ECO:0000256" key="3">
    <source>
        <dbReference type="ARBA" id="ARBA00022722"/>
    </source>
</evidence>
<evidence type="ECO:0000256" key="2">
    <source>
        <dbReference type="ARBA" id="ARBA00004123"/>
    </source>
</evidence>
<comment type="cofactor">
    <cofactor evidence="1">
        <name>Mg(2+)</name>
        <dbReference type="ChEBI" id="CHEBI:18420"/>
    </cofactor>
</comment>
<sequence>MGISGLLPLLKDIHVTRPLSDFAGQTIAVDAYVWLHRGTYGCAAELATGRKTHKYVEYAMHRVRLLQHYRIRPYVVFDGGPLPAKKGTESERKKRRDENLARANALAAQGRHSQAREHYVKCVDVTPQMAYQLIKALRAEGIPYVVAPYEADAQLAYLERTGIVDGVITEDSDLLVFGCRKVLLKLDVVGSTVTCISRGDFGSAGAGSGMSLLGWSDSQFRRMAILSGCDYLPSIPGVGLKTAWSLLRKHKTVENAIRALMLEGKKKVPEGYLEAFKLAERVFLYQRVYDPTKECLVHLTEPMQGETWDSESDAYVGR</sequence>
<dbReference type="InterPro" id="IPR008918">
    <property type="entry name" value="HhH2"/>
</dbReference>
<gene>
    <name evidence="12" type="ORF">DAEQUDRAFT_664998</name>
</gene>
<evidence type="ECO:0000256" key="7">
    <source>
        <dbReference type="ARBA" id="ARBA00022842"/>
    </source>
</evidence>
<dbReference type="STRING" id="1314783.A0A165SG30"/>
<dbReference type="Gene3D" id="1.10.150.20">
    <property type="entry name" value="5' to 3' exonuclease, C-terminal subdomain"/>
    <property type="match status" value="1"/>
</dbReference>
<dbReference type="InterPro" id="IPR019974">
    <property type="entry name" value="XPG_CS"/>
</dbReference>
<evidence type="ECO:0000313" key="12">
    <source>
        <dbReference type="EMBL" id="KZT71930.1"/>
    </source>
</evidence>
<keyword evidence="13" id="KW-1185">Reference proteome</keyword>
<dbReference type="PRINTS" id="PR00853">
    <property type="entry name" value="XPGRADSUPER"/>
</dbReference>
<dbReference type="SMART" id="SM00485">
    <property type="entry name" value="XPGN"/>
    <property type="match status" value="1"/>
</dbReference>
<dbReference type="FunFam" id="3.40.50.1010:FF:000002">
    <property type="entry name" value="Exonuclease 1, putative"/>
    <property type="match status" value="1"/>
</dbReference>
<evidence type="ECO:0000259" key="11">
    <source>
        <dbReference type="SMART" id="SM00485"/>
    </source>
</evidence>
<dbReference type="GO" id="GO:0005634">
    <property type="term" value="C:nucleus"/>
    <property type="evidence" value="ECO:0007669"/>
    <property type="project" value="UniProtKB-SubCell"/>
</dbReference>
<dbReference type="OrthoDB" id="26491at2759"/>
<organism evidence="12 13">
    <name type="scientific">Daedalea quercina L-15889</name>
    <dbReference type="NCBI Taxonomy" id="1314783"/>
    <lineage>
        <taxon>Eukaryota</taxon>
        <taxon>Fungi</taxon>
        <taxon>Dikarya</taxon>
        <taxon>Basidiomycota</taxon>
        <taxon>Agaricomycotina</taxon>
        <taxon>Agaricomycetes</taxon>
        <taxon>Polyporales</taxon>
        <taxon>Fomitopsis</taxon>
    </lineage>
</organism>
<dbReference type="GO" id="GO:0008409">
    <property type="term" value="F:5'-3' exonuclease activity"/>
    <property type="evidence" value="ECO:0007669"/>
    <property type="project" value="UniProtKB-ARBA"/>
</dbReference>
<reference evidence="12 13" key="1">
    <citation type="journal article" date="2016" name="Mol. Biol. Evol.">
        <title>Comparative Genomics of Early-Diverging Mushroom-Forming Fungi Provides Insights into the Origins of Lignocellulose Decay Capabilities.</title>
        <authorList>
            <person name="Nagy L.G."/>
            <person name="Riley R."/>
            <person name="Tritt A."/>
            <person name="Adam C."/>
            <person name="Daum C."/>
            <person name="Floudas D."/>
            <person name="Sun H."/>
            <person name="Yadav J.S."/>
            <person name="Pangilinan J."/>
            <person name="Larsson K.H."/>
            <person name="Matsuura K."/>
            <person name="Barry K."/>
            <person name="Labutti K."/>
            <person name="Kuo R."/>
            <person name="Ohm R.A."/>
            <person name="Bhattacharya S.S."/>
            <person name="Shirouzu T."/>
            <person name="Yoshinaga Y."/>
            <person name="Martin F.M."/>
            <person name="Grigoriev I.V."/>
            <person name="Hibbett D.S."/>
        </authorList>
    </citation>
    <scope>NUCLEOTIDE SEQUENCE [LARGE SCALE GENOMIC DNA]</scope>
    <source>
        <strain evidence="12 13">L-15889</strain>
    </source>
</reference>
<dbReference type="CDD" id="cd09901">
    <property type="entry name" value="H3TH_FEN1-like"/>
    <property type="match status" value="1"/>
</dbReference>
<keyword evidence="5" id="KW-0227">DNA damage</keyword>
<dbReference type="InterPro" id="IPR029060">
    <property type="entry name" value="PIN-like_dom_sf"/>
</dbReference>
<dbReference type="InterPro" id="IPR044752">
    <property type="entry name" value="PIN-like_EXO1"/>
</dbReference>
<dbReference type="Gene3D" id="3.40.50.1010">
    <property type="entry name" value="5'-nuclease"/>
    <property type="match status" value="1"/>
</dbReference>
<evidence type="ECO:0000256" key="1">
    <source>
        <dbReference type="ARBA" id="ARBA00001946"/>
    </source>
</evidence>
<feature type="domain" description="XPG N-terminal" evidence="11">
    <location>
        <begin position="1"/>
        <end position="99"/>
    </location>
</feature>
<evidence type="ECO:0000256" key="9">
    <source>
        <dbReference type="ARBA" id="ARBA00023242"/>
    </source>
</evidence>
<dbReference type="Pfam" id="PF00867">
    <property type="entry name" value="XPG_I"/>
    <property type="match status" value="1"/>
</dbReference>
<dbReference type="InterPro" id="IPR006086">
    <property type="entry name" value="XPG-I_dom"/>
</dbReference>
<dbReference type="GO" id="GO:0003677">
    <property type="term" value="F:DNA binding"/>
    <property type="evidence" value="ECO:0007669"/>
    <property type="project" value="InterPro"/>
</dbReference>
<dbReference type="AlphaFoldDB" id="A0A165SG30"/>
<name>A0A165SG30_9APHY</name>
<dbReference type="SMART" id="SM00279">
    <property type="entry name" value="HhH2"/>
    <property type="match status" value="1"/>
</dbReference>
<dbReference type="PROSITE" id="PS00842">
    <property type="entry name" value="XPG_2"/>
    <property type="match status" value="1"/>
</dbReference>
<dbReference type="Proteomes" id="UP000076727">
    <property type="component" value="Unassembled WGS sequence"/>
</dbReference>
<dbReference type="SUPFAM" id="SSF88723">
    <property type="entry name" value="PIN domain-like"/>
    <property type="match status" value="1"/>
</dbReference>
<keyword evidence="7" id="KW-0460">Magnesium</keyword>
<keyword evidence="4" id="KW-0479">Metal-binding</keyword>
<keyword evidence="3" id="KW-0540">Nuclease</keyword>
<keyword evidence="9" id="KW-0539">Nucleus</keyword>
<dbReference type="InterPro" id="IPR006085">
    <property type="entry name" value="XPG_DNA_repair_N"/>
</dbReference>
<evidence type="ECO:0000256" key="4">
    <source>
        <dbReference type="ARBA" id="ARBA00022723"/>
    </source>
</evidence>
<evidence type="ECO:0000256" key="5">
    <source>
        <dbReference type="ARBA" id="ARBA00022763"/>
    </source>
</evidence>
<dbReference type="PANTHER" id="PTHR11081:SF65">
    <property type="entry name" value="DNA DAMAGE-INDUCIBLE PROTEIN DIN7-RELATED"/>
    <property type="match status" value="1"/>
</dbReference>
<accession>A0A165SG30</accession>
<dbReference type="EMBL" id="KV429043">
    <property type="protein sequence ID" value="KZT71930.1"/>
    <property type="molecule type" value="Genomic_DNA"/>
</dbReference>
<dbReference type="GO" id="GO:0017108">
    <property type="term" value="F:5'-flap endonuclease activity"/>
    <property type="evidence" value="ECO:0007669"/>
    <property type="project" value="TreeGrafter"/>
</dbReference>
<dbReference type="GO" id="GO:0046872">
    <property type="term" value="F:metal ion binding"/>
    <property type="evidence" value="ECO:0007669"/>
    <property type="project" value="UniProtKB-KW"/>
</dbReference>
<evidence type="ECO:0000256" key="6">
    <source>
        <dbReference type="ARBA" id="ARBA00022801"/>
    </source>
</evidence>
<evidence type="ECO:0000313" key="13">
    <source>
        <dbReference type="Proteomes" id="UP000076727"/>
    </source>
</evidence>
<dbReference type="InterPro" id="IPR006084">
    <property type="entry name" value="XPG/Rad2"/>
</dbReference>
<evidence type="ECO:0000259" key="10">
    <source>
        <dbReference type="SMART" id="SM00484"/>
    </source>
</evidence>
<dbReference type="SUPFAM" id="SSF47807">
    <property type="entry name" value="5' to 3' exonuclease, C-terminal subdomain"/>
    <property type="match status" value="1"/>
</dbReference>
<dbReference type="Pfam" id="PF00752">
    <property type="entry name" value="XPG_N"/>
    <property type="match status" value="1"/>
</dbReference>
<proteinExistence type="predicted"/>
<evidence type="ECO:0000256" key="8">
    <source>
        <dbReference type="ARBA" id="ARBA00023204"/>
    </source>
</evidence>
<keyword evidence="6" id="KW-0378">Hydrolase</keyword>
<dbReference type="PANTHER" id="PTHR11081">
    <property type="entry name" value="FLAP ENDONUCLEASE FAMILY MEMBER"/>
    <property type="match status" value="1"/>
</dbReference>